<dbReference type="InterPro" id="IPR000477">
    <property type="entry name" value="RT_dom"/>
</dbReference>
<gene>
    <name evidence="8" type="ORF">MTR67_012583</name>
</gene>
<dbReference type="Gene3D" id="3.10.10.10">
    <property type="entry name" value="HIV Type 1 Reverse Transcriptase, subunit A, domain 1"/>
    <property type="match status" value="1"/>
</dbReference>
<evidence type="ECO:0000259" key="7">
    <source>
        <dbReference type="PROSITE" id="PS50878"/>
    </source>
</evidence>
<evidence type="ECO:0000256" key="5">
    <source>
        <dbReference type="ARBA" id="ARBA00022801"/>
    </source>
</evidence>
<keyword evidence="5" id="KW-0378">Hydrolase</keyword>
<proteinExistence type="predicted"/>
<keyword evidence="9" id="KW-1185">Reference proteome</keyword>
<name>A0AAF0QA02_SOLVR</name>
<keyword evidence="1" id="KW-0808">Transferase</keyword>
<evidence type="ECO:0000256" key="1">
    <source>
        <dbReference type="ARBA" id="ARBA00022679"/>
    </source>
</evidence>
<feature type="non-terminal residue" evidence="8">
    <location>
        <position position="1"/>
    </location>
</feature>
<dbReference type="PROSITE" id="PS50878">
    <property type="entry name" value="RT_POL"/>
    <property type="match status" value="1"/>
</dbReference>
<accession>A0AAF0QA02</accession>
<dbReference type="AlphaFoldDB" id="A0AAF0QA02"/>
<dbReference type="Proteomes" id="UP001234989">
    <property type="component" value="Chromosome 3"/>
</dbReference>
<keyword evidence="3" id="KW-0540">Nuclease</keyword>
<dbReference type="Gene3D" id="3.30.70.270">
    <property type="match status" value="2"/>
</dbReference>
<evidence type="ECO:0000256" key="3">
    <source>
        <dbReference type="ARBA" id="ARBA00022722"/>
    </source>
</evidence>
<dbReference type="GO" id="GO:0003964">
    <property type="term" value="F:RNA-directed DNA polymerase activity"/>
    <property type="evidence" value="ECO:0007669"/>
    <property type="project" value="UniProtKB-KW"/>
</dbReference>
<evidence type="ECO:0000313" key="8">
    <source>
        <dbReference type="EMBL" id="WMV19198.1"/>
    </source>
</evidence>
<evidence type="ECO:0000256" key="6">
    <source>
        <dbReference type="ARBA" id="ARBA00022918"/>
    </source>
</evidence>
<keyword evidence="2" id="KW-0548">Nucleotidyltransferase</keyword>
<organism evidence="8 9">
    <name type="scientific">Solanum verrucosum</name>
    <dbReference type="NCBI Taxonomy" id="315347"/>
    <lineage>
        <taxon>Eukaryota</taxon>
        <taxon>Viridiplantae</taxon>
        <taxon>Streptophyta</taxon>
        <taxon>Embryophyta</taxon>
        <taxon>Tracheophyta</taxon>
        <taxon>Spermatophyta</taxon>
        <taxon>Magnoliopsida</taxon>
        <taxon>eudicotyledons</taxon>
        <taxon>Gunneridae</taxon>
        <taxon>Pentapetalae</taxon>
        <taxon>asterids</taxon>
        <taxon>lamiids</taxon>
        <taxon>Solanales</taxon>
        <taxon>Solanaceae</taxon>
        <taxon>Solanoideae</taxon>
        <taxon>Solaneae</taxon>
        <taxon>Solanum</taxon>
    </lineage>
</organism>
<protein>
    <recommendedName>
        <fullName evidence="7">Reverse transcriptase domain-containing protein</fullName>
    </recommendedName>
</protein>
<dbReference type="CDD" id="cd01647">
    <property type="entry name" value="RT_LTR"/>
    <property type="match status" value="1"/>
</dbReference>
<keyword evidence="4" id="KW-0255">Endonuclease</keyword>
<keyword evidence="6" id="KW-0695">RNA-directed DNA polymerase</keyword>
<dbReference type="GO" id="GO:0016787">
    <property type="term" value="F:hydrolase activity"/>
    <property type="evidence" value="ECO:0007669"/>
    <property type="project" value="UniProtKB-KW"/>
</dbReference>
<evidence type="ECO:0000256" key="2">
    <source>
        <dbReference type="ARBA" id="ARBA00022695"/>
    </source>
</evidence>
<reference evidence="8" key="1">
    <citation type="submission" date="2023-08" db="EMBL/GenBank/DDBJ databases">
        <title>A de novo genome assembly of Solanum verrucosum Schlechtendal, a Mexican diploid species geographically isolated from the other diploid A-genome species in potato relatives.</title>
        <authorList>
            <person name="Hosaka K."/>
        </authorList>
    </citation>
    <scope>NUCLEOTIDE SEQUENCE</scope>
    <source>
        <tissue evidence="8">Young leaves</tissue>
    </source>
</reference>
<dbReference type="PANTHER" id="PTHR24559:SF444">
    <property type="entry name" value="REVERSE TRANSCRIPTASE DOMAIN-CONTAINING PROTEIN"/>
    <property type="match status" value="1"/>
</dbReference>
<feature type="domain" description="Reverse transcriptase" evidence="7">
    <location>
        <begin position="1"/>
        <end position="187"/>
    </location>
</feature>
<evidence type="ECO:0000313" key="9">
    <source>
        <dbReference type="Proteomes" id="UP001234989"/>
    </source>
</evidence>
<dbReference type="CDD" id="cd09274">
    <property type="entry name" value="RNase_HI_RT_Ty3"/>
    <property type="match status" value="1"/>
</dbReference>
<dbReference type="PANTHER" id="PTHR24559">
    <property type="entry name" value="TRANSPOSON TY3-I GAG-POL POLYPROTEIN"/>
    <property type="match status" value="1"/>
</dbReference>
<evidence type="ECO:0000256" key="4">
    <source>
        <dbReference type="ARBA" id="ARBA00022759"/>
    </source>
</evidence>
<dbReference type="InterPro" id="IPR043502">
    <property type="entry name" value="DNA/RNA_pol_sf"/>
</dbReference>
<dbReference type="SUPFAM" id="SSF56672">
    <property type="entry name" value="DNA/RNA polymerases"/>
    <property type="match status" value="1"/>
</dbReference>
<dbReference type="InterPro" id="IPR043128">
    <property type="entry name" value="Rev_trsase/Diguanyl_cyclase"/>
</dbReference>
<sequence length="296" mass="35184">ASPWGAPILFVKKKDGIMRMCIDYRQLNRATIQNKYPFPRIDDLFDQLQGASVFTKIDLRSGYHQLKIRLEDVPKTAFRTRYGHYEFLVMSFGLTNVPATFMSLMNCVFKPFLDFFVIVFIDDILVYSKSEEEHVDHLRIVFWVFLGNKVSKERVMVDPQKIKAVKNWVRPSSVTDEIPFEWIEKCEESFQKLKTLLTTTPVLALPDKNVIAYASRQLKVHERDYPTHDLELATVVFALKIWRHYLYGVKCYVFTNHRSLQHVFTQNDLNLRQRRWMELLKDYDVTIQYIRARPMW</sequence>
<dbReference type="InterPro" id="IPR053134">
    <property type="entry name" value="RNA-dir_DNA_polymerase"/>
</dbReference>
<dbReference type="GO" id="GO:0004519">
    <property type="term" value="F:endonuclease activity"/>
    <property type="evidence" value="ECO:0007669"/>
    <property type="project" value="UniProtKB-KW"/>
</dbReference>
<dbReference type="InterPro" id="IPR041373">
    <property type="entry name" value="RT_RNaseH"/>
</dbReference>
<dbReference type="Pfam" id="PF17917">
    <property type="entry name" value="RT_RNaseH"/>
    <property type="match status" value="1"/>
</dbReference>
<dbReference type="Pfam" id="PF00078">
    <property type="entry name" value="RVT_1"/>
    <property type="match status" value="1"/>
</dbReference>
<dbReference type="EMBL" id="CP133614">
    <property type="protein sequence ID" value="WMV19198.1"/>
    <property type="molecule type" value="Genomic_DNA"/>
</dbReference>